<evidence type="ECO:0000313" key="3">
    <source>
        <dbReference type="Proteomes" id="UP000779049"/>
    </source>
</evidence>
<sequence length="167" mass="19275">MKNVKFYSVLGFLFVSAAGSIWHFVYGWSGSNPIVALFFPINESTWEHMKLLFFPMLLYSLFWSWKYRKVKRDLLPILCVGILGGTFAIPVLFYTYTGILGFHTLFLDISVFILSVGFAFFLSYRLIENHRKIGRASVIFVVLLAIFFALFTYFPPDIPLFQNPPVS</sequence>
<feature type="transmembrane region" description="Helical" evidence="1">
    <location>
        <begin position="7"/>
        <end position="28"/>
    </location>
</feature>
<comment type="caution">
    <text evidence="2">The sequence shown here is derived from an EMBL/GenBank/DDBJ whole genome shotgun (WGS) entry which is preliminary data.</text>
</comment>
<reference evidence="2 3" key="1">
    <citation type="journal article" date="2020" name="New Microbes New Infect">
        <title>Sellimonas caecigallum sp. nov., description and genome sequence of a new member of the Sellimonas genus isolated from the cecum of feral chicken.</title>
        <authorList>
            <person name="Wongkuna S."/>
            <person name="Ghimire S."/>
            <person name="Antony L."/>
            <person name="Chankhamhaengdecha S."/>
            <person name="Janvilisri T."/>
            <person name="Scaria J."/>
        </authorList>
    </citation>
    <scope>NUCLEOTIDE SEQUENCE [LARGE SCALE GENOMIC DNA]</scope>
    <source>
        <strain evidence="2 3">SW451</strain>
    </source>
</reference>
<feature type="transmembrane region" description="Helical" evidence="1">
    <location>
        <begin position="77"/>
        <end position="96"/>
    </location>
</feature>
<organism evidence="2 3">
    <name type="scientific">Sellimonas caecigallum</name>
    <dbReference type="NCBI Taxonomy" id="2592333"/>
    <lineage>
        <taxon>Bacteria</taxon>
        <taxon>Bacillati</taxon>
        <taxon>Bacillota</taxon>
        <taxon>Clostridia</taxon>
        <taxon>Lachnospirales</taxon>
        <taxon>Lachnospiraceae</taxon>
        <taxon>Sellimonas</taxon>
    </lineage>
</organism>
<proteinExistence type="predicted"/>
<dbReference type="Proteomes" id="UP000779049">
    <property type="component" value="Unassembled WGS sequence"/>
</dbReference>
<feature type="transmembrane region" description="Helical" evidence="1">
    <location>
        <begin position="102"/>
        <end position="124"/>
    </location>
</feature>
<keyword evidence="3" id="KW-1185">Reference proteome</keyword>
<keyword evidence="1" id="KW-0812">Transmembrane</keyword>
<feature type="transmembrane region" description="Helical" evidence="1">
    <location>
        <begin position="48"/>
        <end position="65"/>
    </location>
</feature>
<name>A0ABS7L6E4_9FIRM</name>
<protein>
    <submittedName>
        <fullName evidence="2">Uncharacterized protein</fullName>
    </submittedName>
</protein>
<dbReference type="InterPro" id="IPR045407">
    <property type="entry name" value="DUF6512"/>
</dbReference>
<dbReference type="EMBL" id="VIRV01000006">
    <property type="protein sequence ID" value="MBY0758626.1"/>
    <property type="molecule type" value="Genomic_DNA"/>
</dbReference>
<accession>A0ABS7L6E4</accession>
<evidence type="ECO:0000313" key="2">
    <source>
        <dbReference type="EMBL" id="MBY0758626.1"/>
    </source>
</evidence>
<evidence type="ECO:0000256" key="1">
    <source>
        <dbReference type="SAM" id="Phobius"/>
    </source>
</evidence>
<gene>
    <name evidence="2" type="ORF">FLB61_05905</name>
</gene>
<keyword evidence="1" id="KW-1133">Transmembrane helix</keyword>
<dbReference type="RefSeq" id="WP_221919648.1">
    <property type="nucleotide sequence ID" value="NZ_CP173660.1"/>
</dbReference>
<feature type="transmembrane region" description="Helical" evidence="1">
    <location>
        <begin position="136"/>
        <end position="154"/>
    </location>
</feature>
<dbReference type="Pfam" id="PF20122">
    <property type="entry name" value="DUF6512"/>
    <property type="match status" value="1"/>
</dbReference>
<keyword evidence="1" id="KW-0472">Membrane</keyword>